<proteinExistence type="predicted"/>
<keyword evidence="1" id="KW-1133">Transmembrane helix</keyword>
<evidence type="ECO:0000313" key="2">
    <source>
        <dbReference type="EMBL" id="MFD1430557.1"/>
    </source>
</evidence>
<feature type="transmembrane region" description="Helical" evidence="1">
    <location>
        <begin position="6"/>
        <end position="23"/>
    </location>
</feature>
<keyword evidence="1" id="KW-0472">Membrane</keyword>
<keyword evidence="1" id="KW-0812">Transmembrane</keyword>
<evidence type="ECO:0000313" key="3">
    <source>
        <dbReference type="Proteomes" id="UP001597196"/>
    </source>
</evidence>
<protein>
    <submittedName>
        <fullName evidence="2">Uncharacterized protein</fullName>
    </submittedName>
</protein>
<sequence length="152" mass="17089">MQWTSILYIVVFIVAAVAVGLFRRQVVYAARARRGWRIFYLVAAGLILAMTLVISKTVDEYVSGFFICGMFLIFAFWQRGLTTSAVINGLGSVRAYRTFSAIRLQADGTSGTSMQAMVGSVTVVKMRFKDDPKFVAKFLKRRMDPQRVIIVQ</sequence>
<evidence type="ECO:0000256" key="1">
    <source>
        <dbReference type="SAM" id="Phobius"/>
    </source>
</evidence>
<feature type="transmembrane region" description="Helical" evidence="1">
    <location>
        <begin position="61"/>
        <end position="77"/>
    </location>
</feature>
<reference evidence="3" key="1">
    <citation type="journal article" date="2019" name="Int. J. Syst. Evol. Microbiol.">
        <title>The Global Catalogue of Microorganisms (GCM) 10K type strain sequencing project: providing services to taxonomists for standard genome sequencing and annotation.</title>
        <authorList>
            <consortium name="The Broad Institute Genomics Platform"/>
            <consortium name="The Broad Institute Genome Sequencing Center for Infectious Disease"/>
            <person name="Wu L."/>
            <person name="Ma J."/>
        </authorList>
    </citation>
    <scope>NUCLEOTIDE SEQUENCE [LARGE SCALE GENOMIC DNA]</scope>
    <source>
        <strain evidence="3">CCM 8980</strain>
    </source>
</reference>
<dbReference type="RefSeq" id="WP_125697159.1">
    <property type="nucleotide sequence ID" value="NZ_BOLQ01000021.1"/>
</dbReference>
<dbReference type="EMBL" id="JBHTOC010000014">
    <property type="protein sequence ID" value="MFD1430557.1"/>
    <property type="molecule type" value="Genomic_DNA"/>
</dbReference>
<accession>A0ABW4CIT5</accession>
<feature type="transmembrane region" description="Helical" evidence="1">
    <location>
        <begin position="35"/>
        <end position="55"/>
    </location>
</feature>
<comment type="caution">
    <text evidence="2">The sequence shown here is derived from an EMBL/GenBank/DDBJ whole genome shotgun (WGS) entry which is preliminary data.</text>
</comment>
<keyword evidence="3" id="KW-1185">Reference proteome</keyword>
<organism evidence="2 3">
    <name type="scientific">Lacticaseibacillus mingshuiensis</name>
    <dbReference type="NCBI Taxonomy" id="2799574"/>
    <lineage>
        <taxon>Bacteria</taxon>
        <taxon>Bacillati</taxon>
        <taxon>Bacillota</taxon>
        <taxon>Bacilli</taxon>
        <taxon>Lactobacillales</taxon>
        <taxon>Lactobacillaceae</taxon>
        <taxon>Lacticaseibacillus</taxon>
    </lineage>
</organism>
<dbReference type="Proteomes" id="UP001597196">
    <property type="component" value="Unassembled WGS sequence"/>
</dbReference>
<gene>
    <name evidence="2" type="ORF">ACFQ4P_09885</name>
</gene>
<name>A0ABW4CIT5_9LACO</name>